<dbReference type="SUPFAM" id="SSF55874">
    <property type="entry name" value="ATPase domain of HSP90 chaperone/DNA topoisomerase II/histidine kinase"/>
    <property type="match status" value="1"/>
</dbReference>
<organism evidence="8 9">
    <name type="scientific">Aerosakkonema funiforme FACHB-1375</name>
    <dbReference type="NCBI Taxonomy" id="2949571"/>
    <lineage>
        <taxon>Bacteria</taxon>
        <taxon>Bacillati</taxon>
        <taxon>Cyanobacteriota</taxon>
        <taxon>Cyanophyceae</taxon>
        <taxon>Oscillatoriophycideae</taxon>
        <taxon>Aerosakkonematales</taxon>
        <taxon>Aerosakkonemataceae</taxon>
        <taxon>Aerosakkonema</taxon>
    </lineage>
</organism>
<dbReference type="SUPFAM" id="SSF56112">
    <property type="entry name" value="Protein kinase-like (PK-like)"/>
    <property type="match status" value="1"/>
</dbReference>
<gene>
    <name evidence="8" type="ORF">H6G03_35245</name>
</gene>
<dbReference type="InterPro" id="IPR003018">
    <property type="entry name" value="GAF"/>
</dbReference>
<dbReference type="InterPro" id="IPR027417">
    <property type="entry name" value="P-loop_NTPase"/>
</dbReference>
<evidence type="ECO:0000259" key="7">
    <source>
        <dbReference type="PROSITE" id="PS50109"/>
    </source>
</evidence>
<dbReference type="Pfam" id="PF13191">
    <property type="entry name" value="AAA_16"/>
    <property type="match status" value="1"/>
</dbReference>
<dbReference type="CDD" id="cd14014">
    <property type="entry name" value="STKc_PknB_like"/>
    <property type="match status" value="1"/>
</dbReference>
<evidence type="ECO:0000256" key="2">
    <source>
        <dbReference type="ARBA" id="ARBA00012438"/>
    </source>
</evidence>
<dbReference type="SMART" id="SM00220">
    <property type="entry name" value="S_TKc"/>
    <property type="match status" value="1"/>
</dbReference>
<accession>A0A926VPH8</accession>
<comment type="caution">
    <text evidence="8">The sequence shown here is derived from an EMBL/GenBank/DDBJ whole genome shotgun (WGS) entry which is preliminary data.</text>
</comment>
<dbReference type="Proteomes" id="UP000641646">
    <property type="component" value="Unassembled WGS sequence"/>
</dbReference>
<dbReference type="PRINTS" id="PR00344">
    <property type="entry name" value="BCTRLSENSOR"/>
</dbReference>
<evidence type="ECO:0000256" key="4">
    <source>
        <dbReference type="ARBA" id="ARBA00022777"/>
    </source>
</evidence>
<dbReference type="SUPFAM" id="SSF55781">
    <property type="entry name" value="GAF domain-like"/>
    <property type="match status" value="1"/>
</dbReference>
<dbReference type="CDD" id="cd00082">
    <property type="entry name" value="HisKA"/>
    <property type="match status" value="1"/>
</dbReference>
<dbReference type="EMBL" id="JACJPW010000182">
    <property type="protein sequence ID" value="MBD2186254.1"/>
    <property type="molecule type" value="Genomic_DNA"/>
</dbReference>
<reference evidence="8" key="2">
    <citation type="submission" date="2020-08" db="EMBL/GenBank/DDBJ databases">
        <authorList>
            <person name="Chen M."/>
            <person name="Teng W."/>
            <person name="Zhao L."/>
            <person name="Hu C."/>
            <person name="Zhou Y."/>
            <person name="Han B."/>
            <person name="Song L."/>
            <person name="Shu W."/>
        </authorList>
    </citation>
    <scope>NUCLEOTIDE SEQUENCE</scope>
    <source>
        <strain evidence="8">FACHB-1375</strain>
    </source>
</reference>
<evidence type="ECO:0000313" key="8">
    <source>
        <dbReference type="EMBL" id="MBD2186254.1"/>
    </source>
</evidence>
<dbReference type="InterPro" id="IPR029016">
    <property type="entry name" value="GAF-like_dom_sf"/>
</dbReference>
<dbReference type="InterPro" id="IPR008271">
    <property type="entry name" value="Ser/Thr_kinase_AS"/>
</dbReference>
<dbReference type="Gene3D" id="3.30.565.10">
    <property type="entry name" value="Histidine kinase-like ATPase, C-terminal domain"/>
    <property type="match status" value="1"/>
</dbReference>
<dbReference type="InterPro" id="IPR011009">
    <property type="entry name" value="Kinase-like_dom_sf"/>
</dbReference>
<sequence length="1820" mass="205671">MNAGVDLTSTIAGYRAIEQLYCGSRTLVYRAIGEADAEYSSAKHLRQPVVIKILRRDYPTFNELLQFRNQYTIAKNLRQPGVVEPYSLEFYRNSYALVMEDFGGISLKEYVQTYDIELNEFLTIALQLSEILNGLYCNRVIHKDIKSANILIHPETKQVKLIDFSIASLLPRETKEIQNPNVLEGTLAYISPEQTGRMNRGIDYRTDFYSLGVTFYELLTKQLPFECDDPMELVHCHIAKQPDKSKIQNAKFKNGLVVPQVIADIVMKLMAKNAEDRYQSALGLRYDLEKCWQQWQATGSMETFKLGQRDLSDRFLIPEKLYGREREVGQLLAAFERVAQGNSEMMLVAGFSGIGKTVVVNEVHKPIVRQHGYFIKGKFDQFNRNIPFSAFVQAFRDLMAQLLSESDTQLQVWKTKILAALGDNGQVIIEVIPELERIIGSQPPVPELSGVAAQNLFNLLLHKFIFVFTTKEHPLVMFLDDLQWADSASLKLMQLLVSEAQSSYLLLIGAYRDNEVSAAHPLMLTLDDIGKAGAIVNTITLAPLDRISLNQLVADTLSCSPNLAQPLTELIAQKTKGNPFFVTQFLKALHQDGLIDFDFKAGYWQCDITKVRDAALTDDVVEFMGQQLQKLPVETQAVLKLAACIGNQFDLETLAIVSQNSEAETATALWRTLQEGLVLPQSEVYKFYVGEAENIDRANFQTVSYRFLHDRVQQAAYALIPESDRAIAHYQIGQLLLQKISPEAREERIFELVNQLNYGTTLVVEQEERDDLAKLNLTACRKARAATAYQAARAYATVGMTFLGVEAWQRQYEMTLALYELAAEVAWLCGDFEQMDLWIERVIERAKNPLDRAQIYQIKIQALNARNKFIDAIGLGKFALQLLGISLPDSPNNEDVQQAKQEIDTAIGERSIADLIHLPKMSEPEKLAIMQIVDSLLPSCYLTGSPLYPLIVALQVRLSIQFGNSVFSPISYVSYAFLLNMLWQDMSQTQQFGQLAYQLAKEPDAKNTRAATFNVFAGYVHHCTAHLRETLPIFQEGYQAGLETGDLEFIVYIVQMFSLNSFWSGQPLNELEPKISAYHEHLRELNVVTTAKHYLIYWEAALILLGKSEDEVTLRQDAYERELVSQVQASKDVFRLCIFYHHRFVLNFWLGEIAKADKDAKQTRQHLTGCMGTILEPVFYFYDSLAALAILPKSTVESEEIWQRVQENQGKLLQWAQNAPMNHLHKYYLVEAEKYRVIYHKTEAIEFYELAIQGAKENQYLPEEALANELVAKFYIDWGKEKVAAGYMQEAYYCYSRWGAKAKVEYLERCYPQLLQPILNQPKIRFNLLETLTTISDPFIHSIQTSSSSSSSISDALDFTSVLQAAQALSSKIQLDELLETLTQIILKTSGAETCVLLLPDRDEWQIRAIAHINSDDRPPTTLLQTEPLYISQAVPIKLIYYVKNTLKPVVIEGAKTDIPGVISDYMLQYKPQSVLCVPILDRGNLVAILYLEHRLTKGVFTSDRLVVLNFLCTQAAISLENARLYQQAQDYALQLEQSQLQLVQSEKMSALGNLVAGVAHEINNPVGFISGNITEAIAAVKDITDYLQLYREKFPNPGEEIAEKAEEVDIEYLLEDLPKMLDSMQVGCDRIKGISTSLRTFSRADKDYKVPFDIHDGIDSTLLILKHRLKANERRPAIDVIKEYGNLPLIECFPGQLNQVFMNILANAIDALEESHREQSVEQLKAQANCIVIRTEMKSKDRVNICIKDNGPGMSDEIKAKIFDHLFTTKGVGKGTGLGLAIAKSIVVEKHGGSIDVNSTPGRGTEFIIILPTKAEQNR</sequence>
<dbReference type="PROSITE" id="PS00108">
    <property type="entry name" value="PROTEIN_KINASE_ST"/>
    <property type="match status" value="1"/>
</dbReference>
<evidence type="ECO:0000259" key="6">
    <source>
        <dbReference type="PROSITE" id="PS50011"/>
    </source>
</evidence>
<dbReference type="InterPro" id="IPR004358">
    <property type="entry name" value="Sig_transdc_His_kin-like_C"/>
</dbReference>
<keyword evidence="4" id="KW-0418">Kinase</keyword>
<dbReference type="PANTHER" id="PTHR43642:SF1">
    <property type="entry name" value="HYBRID SIGNAL TRANSDUCTION HISTIDINE KINASE G"/>
    <property type="match status" value="1"/>
</dbReference>
<dbReference type="Gene3D" id="1.10.287.130">
    <property type="match status" value="1"/>
</dbReference>
<dbReference type="RefSeq" id="WP_190475396.1">
    <property type="nucleotide sequence ID" value="NZ_JACJPW010000182.1"/>
</dbReference>
<keyword evidence="9" id="KW-1185">Reference proteome</keyword>
<dbReference type="InterPro" id="IPR000719">
    <property type="entry name" value="Prot_kinase_dom"/>
</dbReference>
<keyword evidence="4" id="KW-0808">Transferase</keyword>
<dbReference type="SMART" id="SM00387">
    <property type="entry name" value="HATPase_c"/>
    <property type="match status" value="1"/>
</dbReference>
<feature type="domain" description="Protein kinase" evidence="6">
    <location>
        <begin position="14"/>
        <end position="289"/>
    </location>
</feature>
<evidence type="ECO:0000256" key="3">
    <source>
        <dbReference type="ARBA" id="ARBA00022553"/>
    </source>
</evidence>
<dbReference type="PROSITE" id="PS50109">
    <property type="entry name" value="HIS_KIN"/>
    <property type="match status" value="1"/>
</dbReference>
<dbReference type="InterPro" id="IPR003661">
    <property type="entry name" value="HisK_dim/P_dom"/>
</dbReference>
<comment type="catalytic activity">
    <reaction evidence="1">
        <text>ATP + protein L-histidine = ADP + protein N-phospho-L-histidine.</text>
        <dbReference type="EC" id="2.7.13.3"/>
    </reaction>
</comment>
<dbReference type="InterPro" id="IPR041664">
    <property type="entry name" value="AAA_16"/>
</dbReference>
<keyword evidence="5" id="KW-0902">Two-component regulatory system</keyword>
<dbReference type="Gene3D" id="3.40.50.300">
    <property type="entry name" value="P-loop containing nucleotide triphosphate hydrolases"/>
    <property type="match status" value="1"/>
</dbReference>
<dbReference type="EC" id="2.7.13.3" evidence="2"/>
<evidence type="ECO:0000313" key="9">
    <source>
        <dbReference type="Proteomes" id="UP000641646"/>
    </source>
</evidence>
<dbReference type="SUPFAM" id="SSF52540">
    <property type="entry name" value="P-loop containing nucleoside triphosphate hydrolases"/>
    <property type="match status" value="1"/>
</dbReference>
<keyword evidence="3" id="KW-0597">Phosphoprotein</keyword>
<dbReference type="InterPro" id="IPR003594">
    <property type="entry name" value="HATPase_dom"/>
</dbReference>
<dbReference type="InterPro" id="IPR036890">
    <property type="entry name" value="HATPase_C_sf"/>
</dbReference>
<name>A0A926VPH8_9CYAN</name>
<dbReference type="InterPro" id="IPR005467">
    <property type="entry name" value="His_kinase_dom"/>
</dbReference>
<dbReference type="Pfam" id="PF02518">
    <property type="entry name" value="HATPase_c"/>
    <property type="match status" value="1"/>
</dbReference>
<dbReference type="Pfam" id="PF01590">
    <property type="entry name" value="GAF"/>
    <property type="match status" value="1"/>
</dbReference>
<dbReference type="GO" id="GO:0000155">
    <property type="term" value="F:phosphorelay sensor kinase activity"/>
    <property type="evidence" value="ECO:0007669"/>
    <property type="project" value="InterPro"/>
</dbReference>
<dbReference type="GO" id="GO:0005524">
    <property type="term" value="F:ATP binding"/>
    <property type="evidence" value="ECO:0007669"/>
    <property type="project" value="InterPro"/>
</dbReference>
<dbReference type="Gene3D" id="3.30.450.40">
    <property type="match status" value="1"/>
</dbReference>
<evidence type="ECO:0000256" key="5">
    <source>
        <dbReference type="ARBA" id="ARBA00023012"/>
    </source>
</evidence>
<dbReference type="Pfam" id="PF00069">
    <property type="entry name" value="Pkinase"/>
    <property type="match status" value="1"/>
</dbReference>
<dbReference type="InterPro" id="IPR053159">
    <property type="entry name" value="Hybrid_Histidine_Kinase"/>
</dbReference>
<dbReference type="SMART" id="SM00065">
    <property type="entry name" value="GAF"/>
    <property type="match status" value="1"/>
</dbReference>
<dbReference type="Gene3D" id="1.10.510.10">
    <property type="entry name" value="Transferase(Phosphotransferase) domain 1"/>
    <property type="match status" value="1"/>
</dbReference>
<feature type="domain" description="Histidine kinase" evidence="7">
    <location>
        <begin position="1558"/>
        <end position="1816"/>
    </location>
</feature>
<evidence type="ECO:0000256" key="1">
    <source>
        <dbReference type="ARBA" id="ARBA00000085"/>
    </source>
</evidence>
<dbReference type="PANTHER" id="PTHR43642">
    <property type="entry name" value="HYBRID SIGNAL TRANSDUCTION HISTIDINE KINASE G"/>
    <property type="match status" value="1"/>
</dbReference>
<reference evidence="8" key="1">
    <citation type="journal article" date="2015" name="ISME J.">
        <title>Draft Genome Sequence of Streptomyces incarnatus NRRL8089, which Produces the Nucleoside Antibiotic Sinefungin.</title>
        <authorList>
            <person name="Oshima K."/>
            <person name="Hattori M."/>
            <person name="Shimizu H."/>
            <person name="Fukuda K."/>
            <person name="Nemoto M."/>
            <person name="Inagaki K."/>
            <person name="Tamura T."/>
        </authorList>
    </citation>
    <scope>NUCLEOTIDE SEQUENCE</scope>
    <source>
        <strain evidence="8">FACHB-1375</strain>
    </source>
</reference>
<protein>
    <recommendedName>
        <fullName evidence="2">histidine kinase</fullName>
        <ecNumber evidence="2">2.7.13.3</ecNumber>
    </recommendedName>
</protein>
<dbReference type="PROSITE" id="PS50011">
    <property type="entry name" value="PROTEIN_KINASE_DOM"/>
    <property type="match status" value="1"/>
</dbReference>
<proteinExistence type="predicted"/>